<reference evidence="1" key="1">
    <citation type="submission" date="2019-03" db="EMBL/GenBank/DDBJ databases">
        <title>WGS assembly of Setaria viridis.</title>
        <authorList>
            <person name="Huang P."/>
            <person name="Jenkins J."/>
            <person name="Grimwood J."/>
            <person name="Barry K."/>
            <person name="Healey A."/>
            <person name="Mamidi S."/>
            <person name="Sreedasyam A."/>
            <person name="Shu S."/>
            <person name="Feldman M."/>
            <person name="Wu J."/>
            <person name="Yu Y."/>
            <person name="Chen C."/>
            <person name="Johnson J."/>
            <person name="Rokhsar D."/>
            <person name="Baxter I."/>
            <person name="Schmutz J."/>
            <person name="Brutnell T."/>
            <person name="Kellogg E."/>
        </authorList>
    </citation>
    <scope>NUCLEOTIDE SEQUENCE [LARGE SCALE GENOMIC DNA]</scope>
</reference>
<dbReference type="Gramene" id="TKW24882">
    <property type="protein sequence ID" value="TKW24882"/>
    <property type="gene ID" value="SEVIR_3G078900v2"/>
</dbReference>
<gene>
    <name evidence="1" type="ORF">SEVIR_3G078900v2</name>
</gene>
<keyword evidence="2" id="KW-1185">Reference proteome</keyword>
<accession>A0A4U6V8R0</accession>
<sequence>MQISLRTVIPNTHNFERSGVSPRIGTTSGVSPRIGTTSGGWQFSCEFTNNPSSCIFSPAALSSSPKMFSRALLYFQAPSMCSCSPMTFLHQALSLALHCRFASGGK</sequence>
<dbReference type="EMBL" id="CM016554">
    <property type="protein sequence ID" value="TKW24882.1"/>
    <property type="molecule type" value="Genomic_DNA"/>
</dbReference>
<organism evidence="1 2">
    <name type="scientific">Setaria viridis</name>
    <name type="common">Green bristlegrass</name>
    <name type="synonym">Setaria italica subsp. viridis</name>
    <dbReference type="NCBI Taxonomy" id="4556"/>
    <lineage>
        <taxon>Eukaryota</taxon>
        <taxon>Viridiplantae</taxon>
        <taxon>Streptophyta</taxon>
        <taxon>Embryophyta</taxon>
        <taxon>Tracheophyta</taxon>
        <taxon>Spermatophyta</taxon>
        <taxon>Magnoliopsida</taxon>
        <taxon>Liliopsida</taxon>
        <taxon>Poales</taxon>
        <taxon>Poaceae</taxon>
        <taxon>PACMAD clade</taxon>
        <taxon>Panicoideae</taxon>
        <taxon>Panicodae</taxon>
        <taxon>Paniceae</taxon>
        <taxon>Cenchrinae</taxon>
        <taxon>Setaria</taxon>
    </lineage>
</organism>
<protein>
    <submittedName>
        <fullName evidence="1">Uncharacterized protein</fullName>
    </submittedName>
</protein>
<dbReference type="Proteomes" id="UP000298652">
    <property type="component" value="Chromosome 3"/>
</dbReference>
<name>A0A4U6V8R0_SETVI</name>
<dbReference type="AlphaFoldDB" id="A0A4U6V8R0"/>
<evidence type="ECO:0000313" key="1">
    <source>
        <dbReference type="EMBL" id="TKW24882.1"/>
    </source>
</evidence>
<proteinExistence type="predicted"/>
<evidence type="ECO:0000313" key="2">
    <source>
        <dbReference type="Proteomes" id="UP000298652"/>
    </source>
</evidence>